<evidence type="ECO:0000256" key="1">
    <source>
        <dbReference type="SAM" id="SignalP"/>
    </source>
</evidence>
<comment type="caution">
    <text evidence="2">The sequence shown here is derived from an EMBL/GenBank/DDBJ whole genome shotgun (WGS) entry which is preliminary data.</text>
</comment>
<reference evidence="2" key="1">
    <citation type="submission" date="2022-10" db="EMBL/GenBank/DDBJ databases">
        <title>Chryseobacterium sp. nov., a novel bacterial species.</title>
        <authorList>
            <person name="Cao Y."/>
        </authorList>
    </citation>
    <scope>NUCLEOTIDE SEQUENCE</scope>
    <source>
        <strain evidence="2">KC 927</strain>
    </source>
</reference>
<evidence type="ECO:0000313" key="2">
    <source>
        <dbReference type="EMBL" id="MCX8534504.1"/>
    </source>
</evidence>
<keyword evidence="3" id="KW-1185">Reference proteome</keyword>
<dbReference type="Proteomes" id="UP001070176">
    <property type="component" value="Unassembled WGS sequence"/>
</dbReference>
<keyword evidence="1" id="KW-0732">Signal</keyword>
<dbReference type="PROSITE" id="PS51257">
    <property type="entry name" value="PROKAR_LIPOPROTEIN"/>
    <property type="match status" value="1"/>
</dbReference>
<accession>A0ABT3Y8L3</accession>
<evidence type="ECO:0000313" key="3">
    <source>
        <dbReference type="Proteomes" id="UP001070176"/>
    </source>
</evidence>
<dbReference type="RefSeq" id="WP_267282944.1">
    <property type="nucleotide sequence ID" value="NZ_JAOVZV010000026.1"/>
</dbReference>
<gene>
    <name evidence="2" type="ORF">OEA66_19320</name>
</gene>
<sequence length="169" mass="18995">MKKLFPLLMLFGLTLLSCGSDEDSLQKIDQIMNIYIQDASGNNLLVPNKIGSYTTVGFNDELAPKDDAPVSMSRKEVITDSIYNLEYISGATREFVEDAADGSKIYKSDLEVSLIKKLSDTQNAPVVLDRLEIFYRSSANVFEVSRVLYNNQLVFTKIQDQPNRVTIIK</sequence>
<name>A0ABT3Y8L3_9FLAO</name>
<proteinExistence type="predicted"/>
<feature type="signal peptide" evidence="1">
    <location>
        <begin position="1"/>
        <end position="19"/>
    </location>
</feature>
<protein>
    <submittedName>
        <fullName evidence="2">Uncharacterized protein</fullName>
    </submittedName>
</protein>
<organism evidence="2 3">
    <name type="scientific">Chryseobacterium luquanense</name>
    <dbReference type="NCBI Taxonomy" id="2983766"/>
    <lineage>
        <taxon>Bacteria</taxon>
        <taxon>Pseudomonadati</taxon>
        <taxon>Bacteroidota</taxon>
        <taxon>Flavobacteriia</taxon>
        <taxon>Flavobacteriales</taxon>
        <taxon>Weeksellaceae</taxon>
        <taxon>Chryseobacterium group</taxon>
        <taxon>Chryseobacterium</taxon>
    </lineage>
</organism>
<dbReference type="EMBL" id="JAOVZV010000026">
    <property type="protein sequence ID" value="MCX8534504.1"/>
    <property type="molecule type" value="Genomic_DNA"/>
</dbReference>
<feature type="chain" id="PRO_5046742801" evidence="1">
    <location>
        <begin position="20"/>
        <end position="169"/>
    </location>
</feature>